<dbReference type="EMBL" id="CP134890">
    <property type="protein sequence ID" value="WNM20888.1"/>
    <property type="molecule type" value="Genomic_DNA"/>
</dbReference>
<name>A0AA96F0W4_9FLAO</name>
<gene>
    <name evidence="3" type="ORF">RN605_09340</name>
    <name evidence="2" type="ORF">RN608_02170</name>
</gene>
<accession>A0AA96F0W4</accession>
<dbReference type="KEGG" id="fcj:RN605_09340"/>
<evidence type="ECO:0000259" key="1">
    <source>
        <dbReference type="Pfam" id="PF18925"/>
    </source>
</evidence>
<feature type="domain" description="DUF5675" evidence="1">
    <location>
        <begin position="5"/>
        <end position="115"/>
    </location>
</feature>
<accession>A0AA96J8L6</accession>
<reference evidence="3 4" key="1">
    <citation type="submission" date="2023-09" db="EMBL/GenBank/DDBJ databases">
        <title>Flavobacterium sp. a novel bacteria isolate from Pepper rhizosphere.</title>
        <authorList>
            <person name="Peng Y."/>
            <person name="Lee J."/>
        </authorList>
    </citation>
    <scope>NUCLEOTIDE SEQUENCE [LARGE SCALE GENOMIC DNA]</scope>
    <source>
        <strain evidence="2">PMR2A8</strain>
        <strain evidence="3 4">PMTSA4</strain>
    </source>
</reference>
<dbReference type="AlphaFoldDB" id="A0AA96F0W4"/>
<evidence type="ECO:0000313" key="3">
    <source>
        <dbReference type="EMBL" id="WNM20888.1"/>
    </source>
</evidence>
<dbReference type="RefSeq" id="WP_313324390.1">
    <property type="nucleotide sequence ID" value="NZ_CP134878.1"/>
</dbReference>
<dbReference type="InterPro" id="IPR043732">
    <property type="entry name" value="DUF5675"/>
</dbReference>
<dbReference type="Pfam" id="PF18925">
    <property type="entry name" value="DUF5675"/>
    <property type="match status" value="1"/>
</dbReference>
<evidence type="ECO:0000313" key="2">
    <source>
        <dbReference type="EMBL" id="WNM19499.1"/>
    </source>
</evidence>
<dbReference type="Proteomes" id="UP001304515">
    <property type="component" value="Chromosome"/>
</dbReference>
<sequence length="130" mass="14786">MELLLKRKYFSDGTVGSLTIDEVLICYTIELPWRANQVKISCVPEGKYLLRKRYSKKYGWHIEVCDVPGRSFILLHPANNAQKELQGCIAPVSVLTSSSTGLYSRSAFKKVLSLVYNALEQKEEVYLLIL</sequence>
<organism evidence="3 4">
    <name type="scientific">Flavobacterium capsici</name>
    <dbReference type="NCBI Taxonomy" id="3075618"/>
    <lineage>
        <taxon>Bacteria</taxon>
        <taxon>Pseudomonadati</taxon>
        <taxon>Bacteroidota</taxon>
        <taxon>Flavobacteriia</taxon>
        <taxon>Flavobacteriales</taxon>
        <taxon>Flavobacteriaceae</taxon>
        <taxon>Flavobacterium</taxon>
    </lineage>
</organism>
<dbReference type="EMBL" id="CP134878">
    <property type="protein sequence ID" value="WNM19499.1"/>
    <property type="molecule type" value="Genomic_DNA"/>
</dbReference>
<protein>
    <submittedName>
        <fullName evidence="3">DUF5675 family protein</fullName>
    </submittedName>
</protein>
<evidence type="ECO:0000313" key="4">
    <source>
        <dbReference type="Proteomes" id="UP001304515"/>
    </source>
</evidence>
<proteinExistence type="predicted"/>
<keyword evidence="4" id="KW-1185">Reference proteome</keyword>